<sequence>MGQGIRVIKMELAKLMNTAAAVQWKSQERIRIDVDTVINGPSAPRRNPLISSTTEGLEVNKRHMYRRRRRRRDLQQGHFAAGDAVSAQRRLSSRWVPARSRCVHRRNLKTLGLSLKLKDQSIAVVGLF</sequence>
<comment type="caution">
    <text evidence="1">The sequence shown here is derived from an EMBL/GenBank/DDBJ whole genome shotgun (WGS) entry which is preliminary data.</text>
</comment>
<reference evidence="1" key="1">
    <citation type="journal article" date="2020" name="Appl. Environ. Microbiol.">
        <title>Medium-Chain Fatty Acid Synthesis by 'Candidatus Weimeria bifida' gen. nov., sp. nov., and 'Candidatus Pseudoramibacter fermentans' sp. nov.</title>
        <authorList>
            <person name="Scarborough M.J."/>
            <person name="Myers K.S."/>
            <person name="Donohue T.J."/>
            <person name="Noguera D.R."/>
        </authorList>
    </citation>
    <scope>NUCLEOTIDE SEQUENCE</scope>
    <source>
        <strain evidence="1">EUB1.1</strain>
    </source>
</reference>
<keyword evidence="2" id="KW-1185">Reference proteome</keyword>
<evidence type="ECO:0000313" key="1">
    <source>
        <dbReference type="EMBL" id="MQM73134.1"/>
    </source>
</evidence>
<dbReference type="EMBL" id="VOGB01000004">
    <property type="protein sequence ID" value="MQM73134.1"/>
    <property type="molecule type" value="Genomic_DNA"/>
</dbReference>
<organism evidence="1 2">
    <name type="scientific">Candidatus Pseudoramibacter fermentans</name>
    <dbReference type="NCBI Taxonomy" id="2594427"/>
    <lineage>
        <taxon>Bacteria</taxon>
        <taxon>Bacillati</taxon>
        <taxon>Bacillota</taxon>
        <taxon>Clostridia</taxon>
        <taxon>Eubacteriales</taxon>
        <taxon>Eubacteriaceae</taxon>
        <taxon>Pseudoramibacter</taxon>
    </lineage>
</organism>
<dbReference type="Proteomes" id="UP000473648">
    <property type="component" value="Unassembled WGS sequence"/>
</dbReference>
<protein>
    <submittedName>
        <fullName evidence="1">Uncharacterized protein</fullName>
    </submittedName>
</protein>
<dbReference type="AlphaFoldDB" id="A0A6L5GSB9"/>
<evidence type="ECO:0000313" key="2">
    <source>
        <dbReference type="Proteomes" id="UP000473648"/>
    </source>
</evidence>
<gene>
    <name evidence="1" type="ORF">FRC53_06965</name>
</gene>
<name>A0A6L5GSB9_9FIRM</name>
<accession>A0A6L5GSB9</accession>
<proteinExistence type="predicted"/>